<dbReference type="RefSeq" id="WP_006098504.1">
    <property type="nucleotide sequence ID" value="NZ_DS989842.1"/>
</dbReference>
<dbReference type="EMBL" id="DS989842">
    <property type="protein sequence ID" value="EDX78068.1"/>
    <property type="molecule type" value="Genomic_DNA"/>
</dbReference>
<name>B4VIQ7_9CYAN</name>
<dbReference type="HOGENOM" id="CLU_3097651_0_0_3"/>
<gene>
    <name evidence="1" type="ORF">MC7420_7806</name>
</gene>
<accession>B4VIQ7</accession>
<organism evidence="1 2">
    <name type="scientific">Coleofasciculus chthonoplastes PCC 7420</name>
    <dbReference type="NCBI Taxonomy" id="118168"/>
    <lineage>
        <taxon>Bacteria</taxon>
        <taxon>Bacillati</taxon>
        <taxon>Cyanobacteriota</taxon>
        <taxon>Cyanophyceae</taxon>
        <taxon>Coleofasciculales</taxon>
        <taxon>Coleofasciculaceae</taxon>
        <taxon>Coleofasciculus</taxon>
    </lineage>
</organism>
<dbReference type="STRING" id="118168.MC7420_7806"/>
<sequence length="51" mass="5763">MAKPAPTILTQSDGLEVEINQITFIRGFANVKPFMFHPFMTYGYLIQASIN</sequence>
<keyword evidence="2" id="KW-1185">Reference proteome</keyword>
<protein>
    <submittedName>
        <fullName evidence="1">Uncharacterized protein</fullName>
    </submittedName>
</protein>
<reference evidence="1 2" key="1">
    <citation type="submission" date="2008-07" db="EMBL/GenBank/DDBJ databases">
        <authorList>
            <person name="Tandeau de Marsac N."/>
            <person name="Ferriera S."/>
            <person name="Johnson J."/>
            <person name="Kravitz S."/>
            <person name="Beeson K."/>
            <person name="Sutton G."/>
            <person name="Rogers Y.-H."/>
            <person name="Friedman R."/>
            <person name="Frazier M."/>
            <person name="Venter J.C."/>
        </authorList>
    </citation>
    <scope>NUCLEOTIDE SEQUENCE [LARGE SCALE GENOMIC DNA]</scope>
    <source>
        <strain evidence="1 2">PCC 7420</strain>
    </source>
</reference>
<dbReference type="AlphaFoldDB" id="B4VIQ7"/>
<dbReference type="Proteomes" id="UP000003835">
    <property type="component" value="Unassembled WGS sequence"/>
</dbReference>
<proteinExistence type="predicted"/>
<evidence type="ECO:0000313" key="1">
    <source>
        <dbReference type="EMBL" id="EDX78068.1"/>
    </source>
</evidence>
<evidence type="ECO:0000313" key="2">
    <source>
        <dbReference type="Proteomes" id="UP000003835"/>
    </source>
</evidence>